<evidence type="ECO:0000256" key="1">
    <source>
        <dbReference type="SAM" id="Phobius"/>
    </source>
</evidence>
<feature type="transmembrane region" description="Helical" evidence="1">
    <location>
        <begin position="12"/>
        <end position="33"/>
    </location>
</feature>
<dbReference type="Gene3D" id="3.90.550.10">
    <property type="entry name" value="Spore Coat Polysaccharide Biosynthesis Protein SpsA, Chain A"/>
    <property type="match status" value="1"/>
</dbReference>
<dbReference type="InterPro" id="IPR050587">
    <property type="entry name" value="GNT1/Glycosyltrans_8"/>
</dbReference>
<dbReference type="Pfam" id="PF01501">
    <property type="entry name" value="Glyco_transf_8"/>
    <property type="match status" value="1"/>
</dbReference>
<name>A0A7S2W901_9STRA</name>
<protein>
    <recommendedName>
        <fullName evidence="3">Hexosyltransferase</fullName>
    </recommendedName>
</protein>
<organism evidence="2">
    <name type="scientific">Mucochytrium quahogii</name>
    <dbReference type="NCBI Taxonomy" id="96639"/>
    <lineage>
        <taxon>Eukaryota</taxon>
        <taxon>Sar</taxon>
        <taxon>Stramenopiles</taxon>
        <taxon>Bigyra</taxon>
        <taxon>Labyrinthulomycetes</taxon>
        <taxon>Thraustochytrida</taxon>
        <taxon>Thraustochytriidae</taxon>
        <taxon>Mucochytrium</taxon>
    </lineage>
</organism>
<evidence type="ECO:0008006" key="3">
    <source>
        <dbReference type="Google" id="ProtNLM"/>
    </source>
</evidence>
<dbReference type="AlphaFoldDB" id="A0A7S2W901"/>
<keyword evidence="1" id="KW-0812">Transmembrane</keyword>
<keyword evidence="1" id="KW-1133">Transmembrane helix</keyword>
<dbReference type="EMBL" id="HBHK01007580">
    <property type="protein sequence ID" value="CAD9674311.1"/>
    <property type="molecule type" value="Transcribed_RNA"/>
</dbReference>
<keyword evidence="1" id="KW-0472">Membrane</keyword>
<dbReference type="SUPFAM" id="SSF53448">
    <property type="entry name" value="Nucleotide-diphospho-sugar transferases"/>
    <property type="match status" value="1"/>
</dbReference>
<dbReference type="InterPro" id="IPR002495">
    <property type="entry name" value="Glyco_trans_8"/>
</dbReference>
<dbReference type="PANTHER" id="PTHR11183">
    <property type="entry name" value="GLYCOGENIN SUBFAMILY MEMBER"/>
    <property type="match status" value="1"/>
</dbReference>
<gene>
    <name evidence="2" type="ORF">QSP1433_LOCUS4651</name>
</gene>
<dbReference type="GO" id="GO:0016757">
    <property type="term" value="F:glycosyltransferase activity"/>
    <property type="evidence" value="ECO:0007669"/>
    <property type="project" value="InterPro"/>
</dbReference>
<proteinExistence type="predicted"/>
<sequence length="392" mass="44628">MVETGMRVSNHRVVLLLLLLTTFGMLLTTWNLVTQFDAHHRQIASEEQEFVGFDEQHRQVAKEGIRWSGPNMDEYEPQVVNSVPSKGSDKAGGKQLRVAFAITITKDGDYLDGAAVLKESIGRIKTVHEIHYVAIVHVNVSSTLPKLKKLGYEVFSYEAPVVSSEIEGEYLRKEIDKSGCCGALELLKLRAYTLPNFDRVVLLDMDTLFVKSIDHLYKNDVEIQFTYDYAMHDNKAPAPPVQGGMLLIKPSQDAFNKMVDIVRKGDFRENTGWGGTGIGWCWGGQTIQGLVSYYYNIFAKESFKVLDPCKYNAMVTTDNCKGTPFADIYSIHYTQCQKPWDCRPSDIPLCRRMVKEWWDVRRMFERKYNLPLSTTDGCKSKSREYKSLNIIA</sequence>
<reference evidence="2" key="1">
    <citation type="submission" date="2021-01" db="EMBL/GenBank/DDBJ databases">
        <authorList>
            <person name="Corre E."/>
            <person name="Pelletier E."/>
            <person name="Niang G."/>
            <person name="Scheremetjew M."/>
            <person name="Finn R."/>
            <person name="Kale V."/>
            <person name="Holt S."/>
            <person name="Cochrane G."/>
            <person name="Meng A."/>
            <person name="Brown T."/>
            <person name="Cohen L."/>
        </authorList>
    </citation>
    <scope>NUCLEOTIDE SEQUENCE</scope>
    <source>
        <strain evidence="2">NY070348D</strain>
    </source>
</reference>
<accession>A0A7S2W901</accession>
<dbReference type="InterPro" id="IPR029044">
    <property type="entry name" value="Nucleotide-diphossugar_trans"/>
</dbReference>
<evidence type="ECO:0000313" key="2">
    <source>
        <dbReference type="EMBL" id="CAD9674311.1"/>
    </source>
</evidence>